<gene>
    <name evidence="8" type="ORF">GCM10008905_03000</name>
</gene>
<dbReference type="Pfam" id="PF17167">
    <property type="entry name" value="Glyco_hydro_94"/>
    <property type="match status" value="1"/>
</dbReference>
<dbReference type="SMART" id="SM01068">
    <property type="entry name" value="CBM_X"/>
    <property type="match status" value="2"/>
</dbReference>
<keyword evidence="4" id="KW-0472">Membrane</keyword>
<keyword evidence="4" id="KW-1133">Transmembrane helix</keyword>
<keyword evidence="9" id="KW-1185">Reference proteome</keyword>
<feature type="domain" description="Glycoamylase-like" evidence="6">
    <location>
        <begin position="1278"/>
        <end position="1490"/>
    </location>
</feature>
<dbReference type="InterPro" id="IPR012341">
    <property type="entry name" value="6hp_glycosidase-like_sf"/>
</dbReference>
<feature type="coiled-coil region" evidence="3">
    <location>
        <begin position="1194"/>
        <end position="1249"/>
    </location>
</feature>
<dbReference type="CDD" id="cd11753">
    <property type="entry name" value="GH94N_ChvB_NdvB_2_like"/>
    <property type="match status" value="1"/>
</dbReference>
<dbReference type="Pfam" id="PF10091">
    <property type="entry name" value="Glycoamylase"/>
    <property type="match status" value="1"/>
</dbReference>
<dbReference type="Gene3D" id="1.50.10.10">
    <property type="match status" value="1"/>
</dbReference>
<protein>
    <submittedName>
        <fullName evidence="8">Glucoamylase family protein</fullName>
    </submittedName>
</protein>
<evidence type="ECO:0000256" key="1">
    <source>
        <dbReference type="ARBA" id="ARBA00022676"/>
    </source>
</evidence>
<evidence type="ECO:0000259" key="6">
    <source>
        <dbReference type="Pfam" id="PF10091"/>
    </source>
</evidence>
<evidence type="ECO:0000313" key="9">
    <source>
        <dbReference type="Proteomes" id="UP001500339"/>
    </source>
</evidence>
<feature type="transmembrane region" description="Helical" evidence="4">
    <location>
        <begin position="885"/>
        <end position="903"/>
    </location>
</feature>
<dbReference type="SUPFAM" id="SSF48208">
    <property type="entry name" value="Six-hairpin glycosidases"/>
    <property type="match status" value="1"/>
</dbReference>
<feature type="transmembrane region" description="Helical" evidence="4">
    <location>
        <begin position="405"/>
        <end position="427"/>
    </location>
</feature>
<dbReference type="InterPro" id="IPR008928">
    <property type="entry name" value="6-hairpin_glycosidase_sf"/>
</dbReference>
<feature type="domain" description="Glycosyl hydrolase 94 catalytic" evidence="7">
    <location>
        <begin position="2315"/>
        <end position="2739"/>
    </location>
</feature>
<feature type="transmembrane region" description="Helical" evidence="4">
    <location>
        <begin position="834"/>
        <end position="856"/>
    </location>
</feature>
<dbReference type="PANTHER" id="PTHR37469:SF2">
    <property type="entry name" value="CELLOBIONIC ACID PHOSPHORYLASE"/>
    <property type="match status" value="1"/>
</dbReference>
<keyword evidence="1" id="KW-0328">Glycosyltransferase</keyword>
<evidence type="ECO:0000256" key="3">
    <source>
        <dbReference type="SAM" id="Coils"/>
    </source>
</evidence>
<feature type="transmembrane region" description="Helical" evidence="4">
    <location>
        <begin position="379"/>
        <end position="399"/>
    </location>
</feature>
<feature type="transmembrane region" description="Helical" evidence="4">
    <location>
        <begin position="910"/>
        <end position="931"/>
    </location>
</feature>
<dbReference type="Gene3D" id="2.60.420.10">
    <property type="entry name" value="Maltose phosphorylase, domain 3"/>
    <property type="match status" value="1"/>
</dbReference>
<dbReference type="InterPro" id="IPR011013">
    <property type="entry name" value="Gal_mutarotase_sf_dom"/>
</dbReference>
<accession>A0ABN1IMD5</accession>
<dbReference type="InterPro" id="IPR037018">
    <property type="entry name" value="GH65_N"/>
</dbReference>
<sequence length="2811" mass="324908">MIDYKDFYDDLVEECPYNRKDKSIKARIKLIKNLDSNYEKILKGYDFISKEVKAKRDIPPAGEWLLDNLYLIQKEYKYIKSSMPRDYYENLPLVKDYPRIYHIAQRIVKETDGRVSGGNIEGFIKEYQKHTILGSGELWSLPVMIRIALIHNISKVTSNIVYCHSEKIKGEIFGEKLIESSNNEEELQNLIKQDISFTPYFTERLLKVLRDSGFENKQVYEWIDEKLAMEDINNEKIISLDHKRQAFYRMLIGNSITGMRELSSLNWIEYFERLSYVEKTLKKDPSKDYGKMDFPSRDYYRHNIERLARHMKLGESFVARKAIECALEGEENPDKPYLKHVGYYIIDEGIQCLKDKIGFKDEGYKKLKFNDRNHRAKNYIALALISTLVLAVLLVYFTSDIDMSLWKYLVTFLLVLVPSSEIVISIINWSITHLTPPDFIPKMEFEEEIPEEFSSVVVISTLINSEKRARELVKDLEVYYLGNRSKNIYYAILGDFRDWKEENHEEDNKIVKTSLEEIKKLNEKYSKKGEDIFYFLSRYRQYNEKESLWLGWERKRGKLVEFNRLIRGDETTSYNIISGDIKKLCKVKYVITLDADTILPINSSKKLIGAMAHTLNHPHIETGKKRILRGYGLMQPRINISSISANKSLFSKVFSGETGIDHYTTAISDVYQDRFGEGIFTGKGIYHIDTFSFMLEGEIEENSVLSHDLLEGSYVRTALLTDVELIDGYPAYYNSSCKRMHRWVRGDWQLMTWLFKKTSLNLLSRWKIFDNLRRSLLYPSIITLLIASLLLLKNPEIALILSFVSLITPLLFGVSEGVVPPVKAIGMLPFKQFFLIFTFLPHTSYLMVDAIIRTLYRLKVSKKNLLEWQTAADAEAASGKSLADYIKYMWVGSAIALGIWILAFNNSFNLALIFLPSCIIWFLSPYVAYYVSKDLEIHKYNLNKEEEKILRGLSRRIWAYFEDFNNEKNNWLAPDNYQEYPENGVAPRTSPTNIAMGLVSNVVAYDLGYTDLIGCVERTEKTLKTMKTLEMYNGHYYNWYNTETKEPLYPKYVSTVDSGNLLGYLWLIDNSFSEFLEVPLFNPKIFKGIETLLMLSNKEVESFHKDLYKSSIEIIGNPKGEVRVFIRELNIIKSKIEEASKVDNWESLYWNKKLKNTVENLLINLLNLFPWLQMEYFHGEEEMYLEELNSIPKNIEAKNLIDILEEIINKLEDKDTSLYNYILLGKDNIKNLLNRIYKIKDDLNKISEKMDFKMLFNDERGLFSIGYDVERDKIDNCYYDLLASEARQASFLAIAKGDVKVDHWFKLGRPLASIDKNKGLVSWSGTMFEYLMPLLIMKSYPNTLLSNTYKFAVETQKNYGDKKSIPWGISESGFYGFDVALNYQYKAFGVPGIGLKRGLANDLVISPYSTIMALGVNARDAMENIKKFIQEGFLGRYGLYEAIDYTKERIPKDENYMVVKSYMVHHQGMSFMAINNLLNEQILQERFHREPRVKASELLLQERMPDYVVYDREEKGEENIFTKDRNIGVVRKFATAKTIYPETHMLSNGNYSLMITNRGSGYSKREGMNVYRWKEDITNDNTGMFFYIKNLNSNEYWSNTYQPCKYEGEEYQVIFAQDKAEFKRRDGNIVSFTEIGVSSEDDGEVRKIKISNNSNSSRTIEVTSYLEVTLANYSADIVHPTFSNLFVRTDYLEEPMCLLAYRRKRESHGKEPWVMHTLIGDEKVVGKVQYETSRSNFIGRNRDLDKPEVMENDAPLTNTKGAVLDPILSLRVRVEIPSGESATLAFITAVADKRGDAINLCKKYRDWNAINRVFELASTQSTVENRYLGINSSMGNLYQSMASKIIFINGNLKEREDYIKNINKGQSELWKYGLSGDLPIIAIKINKEEDLDLVRQLLKAHEYWSIKGLKTDLVILNLEDTSYIQPLEEGIRELVYSSHARDKINKFGGVFTYNKATMDSEDMKLILSIARLVIDGEKGSLINQVKVKEDLSNENNFIEPRELVYKEGNFQFTIPKLQFFNSLGGFSERGDKYFIILEDYKNTPAPWINVLSNGDFGSHISEGGMSYTWNKNSREHKITTWSNDPIKDSESEGLYLRDEVTGKIWSISPRPVRNSGRYIIEHGFGYSSFNHKNNGIVGEFTTYVALNKSVKINLVKLKNDTDIERNLSLTYYSQLVLGVVPQGTAQYISTYINEDKQYIYAKNPYSKSFGNLIAFLKVSGGENVSFTGDRTEFIGKEGSFENPGILKKKSFSGSVGAGFDPCMAVNAKLSLKPGEEKTLVVLLGEEDSIEKIEDILQEFAFVKNSQEELERVKNYWKDLLGTIQIDTPDKTMDIMVNGWLMYQVIVCRYWARTAFYQSGGAYGFRDQLQDTLAISYLKPEITKNQILYSSSRQFIEGDVQHWWHPVVDSGIRTRFSDDLLWLPYVTVEYIKNTGDYSILDKETPYLEDEPLREGEDERYNIARKSERKGSIYEHCVKTIDRALKFGEHNIPLMGSGDWNDGMSTVGNKGKGESVWLGWFLYTIIKDFINLCRVQGDFEREKIYKEMLEFISENIEKNAWDGNWYRRAYFDDGTPLGSAQNDECQIDSLSQSWSVISGAARESRSKEAILSVERYLVKYDKGIVMLLSPPFNESSLEPGYIKGYVPGVRENGGQYTHAAVWYILALAMAGFNDKAWNIYNMINPINHTASYLDCERYKVEPYVISADVYAIEPHIGRGGWSWYTGAAGWMYTTAINGILGFELKEDKGFILEPRIPKSWNGYKMTYKRGENTYYIEVERGEEKEITLNGEKLDGEVIPFLESGEHRIKMIIE</sequence>
<evidence type="ECO:0000259" key="5">
    <source>
        <dbReference type="Pfam" id="PF06165"/>
    </source>
</evidence>
<dbReference type="CDD" id="cd11756">
    <property type="entry name" value="GH94N_ChvB_NdvB_1_like"/>
    <property type="match status" value="1"/>
</dbReference>
<reference evidence="8 9" key="1">
    <citation type="journal article" date="2019" name="Int. J. Syst. Evol. Microbiol.">
        <title>The Global Catalogue of Microorganisms (GCM) 10K type strain sequencing project: providing services to taxonomists for standard genome sequencing and annotation.</title>
        <authorList>
            <consortium name="The Broad Institute Genomics Platform"/>
            <consortium name="The Broad Institute Genome Sequencing Center for Infectious Disease"/>
            <person name="Wu L."/>
            <person name="Ma J."/>
        </authorList>
    </citation>
    <scope>NUCLEOTIDE SEQUENCE [LARGE SCALE GENOMIC DNA]</scope>
    <source>
        <strain evidence="8 9">JCM 1405</strain>
    </source>
</reference>
<dbReference type="Pfam" id="PF06165">
    <property type="entry name" value="GH94_b-supersand"/>
    <property type="match status" value="2"/>
</dbReference>
<dbReference type="InterPro" id="IPR010383">
    <property type="entry name" value="Glyco_hydrolase_94_b-supersand"/>
</dbReference>
<dbReference type="InterPro" id="IPR033432">
    <property type="entry name" value="GH94_catalytic"/>
</dbReference>
<evidence type="ECO:0000259" key="7">
    <source>
        <dbReference type="Pfam" id="PF17167"/>
    </source>
</evidence>
<keyword evidence="2" id="KW-0808">Transferase</keyword>
<evidence type="ECO:0000256" key="4">
    <source>
        <dbReference type="SAM" id="Phobius"/>
    </source>
</evidence>
<comment type="caution">
    <text evidence="8">The sequence shown here is derived from an EMBL/GenBank/DDBJ whole genome shotgun (WGS) entry which is preliminary data.</text>
</comment>
<dbReference type="InterPro" id="IPR052047">
    <property type="entry name" value="GH94_Enzymes"/>
</dbReference>
<dbReference type="EMBL" id="BAAACF010000001">
    <property type="protein sequence ID" value="GAA0717383.1"/>
    <property type="molecule type" value="Genomic_DNA"/>
</dbReference>
<dbReference type="Proteomes" id="UP001500339">
    <property type="component" value="Unassembled WGS sequence"/>
</dbReference>
<proteinExistence type="predicted"/>
<dbReference type="RefSeq" id="WP_343765721.1">
    <property type="nucleotide sequence ID" value="NZ_BAAACF010000001.1"/>
</dbReference>
<dbReference type="SUPFAM" id="SSF74650">
    <property type="entry name" value="Galactose mutarotase-like"/>
    <property type="match status" value="2"/>
</dbReference>
<dbReference type="InterPro" id="IPR037824">
    <property type="entry name" value="GH94N_2_NdvB"/>
</dbReference>
<keyword evidence="3" id="KW-0175">Coiled coil</keyword>
<name>A0ABN1IMD5_9CLOT</name>
<dbReference type="InterPro" id="IPR037820">
    <property type="entry name" value="GH94N_NdvB"/>
</dbReference>
<organism evidence="8 9">
    <name type="scientific">Clostridium malenominatum</name>
    <dbReference type="NCBI Taxonomy" id="1539"/>
    <lineage>
        <taxon>Bacteria</taxon>
        <taxon>Bacillati</taxon>
        <taxon>Bacillota</taxon>
        <taxon>Clostridia</taxon>
        <taxon>Eubacteriales</taxon>
        <taxon>Clostridiaceae</taxon>
        <taxon>Clostridium</taxon>
    </lineage>
</organism>
<feature type="domain" description="Glycosyl hydrolase 94 supersandwich" evidence="5">
    <location>
        <begin position="2032"/>
        <end position="2299"/>
    </location>
</feature>
<dbReference type="PANTHER" id="PTHR37469">
    <property type="entry name" value="CELLOBIONIC ACID PHOSPHORYLASE-RELATED"/>
    <property type="match status" value="1"/>
</dbReference>
<evidence type="ECO:0000313" key="8">
    <source>
        <dbReference type="EMBL" id="GAA0717383.1"/>
    </source>
</evidence>
<evidence type="ECO:0000256" key="2">
    <source>
        <dbReference type="ARBA" id="ARBA00022679"/>
    </source>
</evidence>
<dbReference type="InterPro" id="IPR019282">
    <property type="entry name" value="Glycoamylase-like_cons_dom"/>
</dbReference>
<feature type="transmembrane region" description="Helical" evidence="4">
    <location>
        <begin position="775"/>
        <end position="792"/>
    </location>
</feature>
<feature type="transmembrane region" description="Helical" evidence="4">
    <location>
        <begin position="798"/>
        <end position="822"/>
    </location>
</feature>
<keyword evidence="4" id="KW-0812">Transmembrane</keyword>
<dbReference type="Gene3D" id="2.70.98.40">
    <property type="entry name" value="Glycoside hydrolase, family 65, N-terminal domain"/>
    <property type="match status" value="2"/>
</dbReference>
<feature type="domain" description="Glycosyl hydrolase 94 supersandwich" evidence="5">
    <location>
        <begin position="1529"/>
        <end position="1806"/>
    </location>
</feature>
<dbReference type="Gene3D" id="1.50.10.140">
    <property type="match status" value="2"/>
</dbReference>